<dbReference type="PANTHER" id="PTHR47755:SF1">
    <property type="entry name" value="CELL DIVISION PROTEIN FTSX"/>
    <property type="match status" value="1"/>
</dbReference>
<dbReference type="AlphaFoldDB" id="A0A380S8Z2"/>
<dbReference type="InterPro" id="IPR040690">
    <property type="entry name" value="FtsX_ECD"/>
</dbReference>
<name>A0A380S8Z2_FIBSU</name>
<feature type="transmembrane region" description="Helical" evidence="2">
    <location>
        <begin position="249"/>
        <end position="280"/>
    </location>
</feature>
<sequence length="295" mass="32971">MFGQLGYLISESFRGWKQHRTVILPSLLTIFLCSLLLAASFTALGVSFKLLSAEKSLYVIEAFLKEDVPEDSIAVIQTRLEHTRHVESVAFVSADSALADFSNHFSSDMLELVEGNPIPAFFRVSLSEEARNPADLSEVRNTIAEEAYFEEVQAPLKWASRVASWKFKMIFWPICISILLLITLSLIICNSVRLSLMSRKLLVENMKYAGGSYLFIEFPFVLEGAMQGFLGSGIAILLLGLVIRSLVQMFPIVASGVAYFGIVALFTVLLETMLAGYFSFRTVRSFLFEKKGEQE</sequence>
<comment type="similarity">
    <text evidence="1">Belongs to the ABC-4 integral membrane protein family. FtsX subfamily.</text>
</comment>
<keyword evidence="2" id="KW-1133">Transmembrane helix</keyword>
<keyword evidence="1 2" id="KW-0472">Membrane</keyword>
<keyword evidence="1" id="KW-0131">Cell cycle</keyword>
<organism evidence="4 5">
    <name type="scientific">Fibrobacter succinogenes</name>
    <name type="common">Bacteroides succinogenes</name>
    <dbReference type="NCBI Taxonomy" id="833"/>
    <lineage>
        <taxon>Bacteria</taxon>
        <taxon>Pseudomonadati</taxon>
        <taxon>Fibrobacterota</taxon>
        <taxon>Fibrobacteria</taxon>
        <taxon>Fibrobacterales</taxon>
        <taxon>Fibrobacteraceae</taxon>
        <taxon>Fibrobacter</taxon>
    </lineage>
</organism>
<protein>
    <recommendedName>
        <fullName evidence="1">Cell division protein FtsX</fullName>
    </recommendedName>
</protein>
<evidence type="ECO:0000313" key="5">
    <source>
        <dbReference type="Proteomes" id="UP000255423"/>
    </source>
</evidence>
<dbReference type="PANTHER" id="PTHR47755">
    <property type="entry name" value="CELL DIVISION PROTEIN FTSX"/>
    <property type="match status" value="1"/>
</dbReference>
<dbReference type="InterPro" id="IPR004513">
    <property type="entry name" value="FtsX"/>
</dbReference>
<evidence type="ECO:0000313" key="4">
    <source>
        <dbReference type="EMBL" id="SUQ25066.1"/>
    </source>
</evidence>
<feature type="domain" description="FtsX extracellular" evidence="3">
    <location>
        <begin position="60"/>
        <end position="152"/>
    </location>
</feature>
<evidence type="ECO:0000256" key="2">
    <source>
        <dbReference type="SAM" id="Phobius"/>
    </source>
</evidence>
<dbReference type="GO" id="GO:0016020">
    <property type="term" value="C:membrane"/>
    <property type="evidence" value="ECO:0007669"/>
    <property type="project" value="InterPro"/>
</dbReference>
<dbReference type="Gene3D" id="3.30.70.3040">
    <property type="match status" value="1"/>
</dbReference>
<dbReference type="EMBL" id="UHJL01000003">
    <property type="protein sequence ID" value="SUQ25066.1"/>
    <property type="molecule type" value="Genomic_DNA"/>
</dbReference>
<keyword evidence="2" id="KW-0812">Transmembrane</keyword>
<feature type="transmembrane region" description="Helical" evidence="2">
    <location>
        <begin position="21"/>
        <end position="48"/>
    </location>
</feature>
<dbReference type="Pfam" id="PF18075">
    <property type="entry name" value="FtsX_ECD"/>
    <property type="match status" value="1"/>
</dbReference>
<dbReference type="Proteomes" id="UP000255423">
    <property type="component" value="Unassembled WGS sequence"/>
</dbReference>
<feature type="transmembrane region" description="Helical" evidence="2">
    <location>
        <begin position="213"/>
        <end position="243"/>
    </location>
</feature>
<keyword evidence="1" id="KW-1003">Cell membrane</keyword>
<reference evidence="4 5" key="1">
    <citation type="submission" date="2017-08" db="EMBL/GenBank/DDBJ databases">
        <authorList>
            <person name="de Groot N.N."/>
        </authorList>
    </citation>
    <scope>NUCLEOTIDE SEQUENCE [LARGE SCALE GENOMIC DNA]</scope>
    <source>
        <strain evidence="4 5">HM2</strain>
    </source>
</reference>
<dbReference type="RefSeq" id="WP_109573375.1">
    <property type="nucleotide sequence ID" value="NZ_UHJL01000003.1"/>
</dbReference>
<proteinExistence type="inferred from homology"/>
<dbReference type="GO" id="GO:0051301">
    <property type="term" value="P:cell division"/>
    <property type="evidence" value="ECO:0007669"/>
    <property type="project" value="UniProtKB-KW"/>
</dbReference>
<feature type="transmembrane region" description="Helical" evidence="2">
    <location>
        <begin position="170"/>
        <end position="192"/>
    </location>
</feature>
<gene>
    <name evidence="4" type="ORF">SAMN05661053_2483</name>
</gene>
<evidence type="ECO:0000259" key="3">
    <source>
        <dbReference type="Pfam" id="PF18075"/>
    </source>
</evidence>
<accession>A0A380S8Z2</accession>
<evidence type="ECO:0000256" key="1">
    <source>
        <dbReference type="PIRNR" id="PIRNR003097"/>
    </source>
</evidence>
<dbReference type="PIRSF" id="PIRSF003097">
    <property type="entry name" value="FtsX"/>
    <property type="match status" value="1"/>
</dbReference>
<keyword evidence="1 4" id="KW-0132">Cell division</keyword>